<keyword evidence="2" id="KW-0808">Transferase</keyword>
<keyword evidence="3" id="KW-1185">Reference proteome</keyword>
<dbReference type="Proteomes" id="UP000800094">
    <property type="component" value="Unassembled WGS sequence"/>
</dbReference>
<dbReference type="CDD" id="cd14014">
    <property type="entry name" value="STKc_PknB_like"/>
    <property type="match status" value="1"/>
</dbReference>
<dbReference type="SUPFAM" id="SSF56112">
    <property type="entry name" value="Protein kinase-like (PK-like)"/>
    <property type="match status" value="1"/>
</dbReference>
<dbReference type="SMART" id="SM00220">
    <property type="entry name" value="S_TKc"/>
    <property type="match status" value="1"/>
</dbReference>
<dbReference type="InterPro" id="IPR008271">
    <property type="entry name" value="Ser/Thr_kinase_AS"/>
</dbReference>
<name>A0A6A6J1R4_9PLEO</name>
<gene>
    <name evidence="2" type="ORF">BU26DRAFT_25814</name>
</gene>
<organism evidence="2 3">
    <name type="scientific">Trematosphaeria pertusa</name>
    <dbReference type="NCBI Taxonomy" id="390896"/>
    <lineage>
        <taxon>Eukaryota</taxon>
        <taxon>Fungi</taxon>
        <taxon>Dikarya</taxon>
        <taxon>Ascomycota</taxon>
        <taxon>Pezizomycotina</taxon>
        <taxon>Dothideomycetes</taxon>
        <taxon>Pleosporomycetidae</taxon>
        <taxon>Pleosporales</taxon>
        <taxon>Massarineae</taxon>
        <taxon>Trematosphaeriaceae</taxon>
        <taxon>Trematosphaeria</taxon>
    </lineage>
</organism>
<dbReference type="PROSITE" id="PS00108">
    <property type="entry name" value="PROTEIN_KINASE_ST"/>
    <property type="match status" value="1"/>
</dbReference>
<dbReference type="InterPro" id="IPR011009">
    <property type="entry name" value="Kinase-like_dom_sf"/>
</dbReference>
<dbReference type="Gene3D" id="1.10.510.10">
    <property type="entry name" value="Transferase(Phosphotransferase) domain 1"/>
    <property type="match status" value="1"/>
</dbReference>
<dbReference type="PANTHER" id="PTHR24359">
    <property type="entry name" value="SERINE/THREONINE-PROTEIN KINASE SBK1"/>
    <property type="match status" value="1"/>
</dbReference>
<dbReference type="OrthoDB" id="4062651at2759"/>
<evidence type="ECO:0000259" key="1">
    <source>
        <dbReference type="PROSITE" id="PS50011"/>
    </source>
</evidence>
<dbReference type="GO" id="GO:0004674">
    <property type="term" value="F:protein serine/threonine kinase activity"/>
    <property type="evidence" value="ECO:0007669"/>
    <property type="project" value="TreeGrafter"/>
</dbReference>
<proteinExistence type="predicted"/>
<sequence length="511" mass="58952">MSVTDSSSTWSTFLSDLSAPEEHAAIHSEDVFHRAFVQICTEIRERDPQRLLARFVRHHDQIMAFVGAVDECTGLEVTNCLGSVFWSKAFETVRRALKTRQRDTLFKRYLPKLGEIIPAFGPDLSLFPDNEKVQKPLQMIFAIYMECYETILRHLEQPQMESEFETFVEQAGSASKRIAELKEEWEELVIQAAKEQAAARQTPSQFSYYNGTLGPLNPFTTRASFEWQETLGQGTYGQVSKVRETSTGTFYAQKLIRVTDPRSKPRVEKEVLNEVSIMQKLRHHHIASVQFHVFEGDTYSIIMLPVAECDLRHFLRRCVDKQFPRTELTYLTSWFGCLVSALAFAHAKHIKHEDIKPSNILIKDHQPYLADFGCAKDFSGLDSSTSVDTLTFGTPVYWAPESQPRGRSADVFSLGCVFSEMLTVRYKRRLEDFQAFRYVQHRDNAYAFRENLDRVIDWLEEIVPQSDSVGILLKEQTFKMLERSVQRRKEARDIKRGLRIEGEVVFCSTCF</sequence>
<dbReference type="GeneID" id="54574558"/>
<dbReference type="EMBL" id="ML987189">
    <property type="protein sequence ID" value="KAF2256606.1"/>
    <property type="molecule type" value="Genomic_DNA"/>
</dbReference>
<feature type="domain" description="Protein kinase" evidence="1">
    <location>
        <begin position="225"/>
        <end position="506"/>
    </location>
</feature>
<keyword evidence="2" id="KW-0418">Kinase</keyword>
<evidence type="ECO:0000313" key="3">
    <source>
        <dbReference type="Proteomes" id="UP000800094"/>
    </source>
</evidence>
<dbReference type="AlphaFoldDB" id="A0A6A6J1R4"/>
<accession>A0A6A6J1R4</accession>
<protein>
    <submittedName>
        <fullName evidence="2">Kinase-like protein</fullName>
    </submittedName>
</protein>
<dbReference type="PANTHER" id="PTHR24359:SF1">
    <property type="entry name" value="INHIBITOR OF NUCLEAR FACTOR KAPPA-B KINASE EPSILON SUBUNIT HOMOLOG 1-RELATED"/>
    <property type="match status" value="1"/>
</dbReference>
<reference evidence="2" key="1">
    <citation type="journal article" date="2020" name="Stud. Mycol.">
        <title>101 Dothideomycetes genomes: a test case for predicting lifestyles and emergence of pathogens.</title>
        <authorList>
            <person name="Haridas S."/>
            <person name="Albert R."/>
            <person name="Binder M."/>
            <person name="Bloem J."/>
            <person name="Labutti K."/>
            <person name="Salamov A."/>
            <person name="Andreopoulos B."/>
            <person name="Baker S."/>
            <person name="Barry K."/>
            <person name="Bills G."/>
            <person name="Bluhm B."/>
            <person name="Cannon C."/>
            <person name="Castanera R."/>
            <person name="Culley D."/>
            <person name="Daum C."/>
            <person name="Ezra D."/>
            <person name="Gonzalez J."/>
            <person name="Henrissat B."/>
            <person name="Kuo A."/>
            <person name="Liang C."/>
            <person name="Lipzen A."/>
            <person name="Lutzoni F."/>
            <person name="Magnuson J."/>
            <person name="Mondo S."/>
            <person name="Nolan M."/>
            <person name="Ohm R."/>
            <person name="Pangilinan J."/>
            <person name="Park H.-J."/>
            <person name="Ramirez L."/>
            <person name="Alfaro M."/>
            <person name="Sun H."/>
            <person name="Tritt A."/>
            <person name="Yoshinaga Y."/>
            <person name="Zwiers L.-H."/>
            <person name="Turgeon B."/>
            <person name="Goodwin S."/>
            <person name="Spatafora J."/>
            <person name="Crous P."/>
            <person name="Grigoriev I."/>
        </authorList>
    </citation>
    <scope>NUCLEOTIDE SEQUENCE</scope>
    <source>
        <strain evidence="2">CBS 122368</strain>
    </source>
</reference>
<dbReference type="Pfam" id="PF00069">
    <property type="entry name" value="Pkinase"/>
    <property type="match status" value="1"/>
</dbReference>
<dbReference type="RefSeq" id="XP_033691610.1">
    <property type="nucleotide sequence ID" value="XM_033821228.1"/>
</dbReference>
<dbReference type="InterPro" id="IPR000719">
    <property type="entry name" value="Prot_kinase_dom"/>
</dbReference>
<evidence type="ECO:0000313" key="2">
    <source>
        <dbReference type="EMBL" id="KAF2256606.1"/>
    </source>
</evidence>
<dbReference type="GO" id="GO:0005524">
    <property type="term" value="F:ATP binding"/>
    <property type="evidence" value="ECO:0007669"/>
    <property type="project" value="InterPro"/>
</dbReference>
<dbReference type="PROSITE" id="PS50011">
    <property type="entry name" value="PROTEIN_KINASE_DOM"/>
    <property type="match status" value="1"/>
</dbReference>